<proteinExistence type="predicted"/>
<accession>A0ACB6RQF7</accession>
<comment type="caution">
    <text evidence="1">The sequence shown here is derived from an EMBL/GenBank/DDBJ whole genome shotgun (WGS) entry which is preliminary data.</text>
</comment>
<sequence length="317" mass="33514">MGDLTEQQNEPLASISKEEAQSPRGQSAEESQDEVATLPADNAVTPGEGVDAAATSATAGELVASFPTSPLPQVGEVASEAAPTSSECTEVSSPLPALVTEAAPQPQHEDPPHAAGLVEDPLETGVPSAKQDKGKGRAVSPPELAEPKQPAWRLSPQNADGLFRVPSLALTNASESRTVLLPASPQTTKAPVRGVGQVRLTVSEGSDDYPKIVSPRTIRRRGSPGYEPHRNLPRPQNMSDHRSVTLYAGNPLFRLCKSVPYILGPLVLVTRLQLIVETPTLLPDEVKDLVASSGLDVTLLAEYDLALLNILGCLWND</sequence>
<gene>
    <name evidence="1" type="ORF">BU25DRAFT_163139</name>
</gene>
<evidence type="ECO:0000313" key="1">
    <source>
        <dbReference type="EMBL" id="KAF2624200.1"/>
    </source>
</evidence>
<reference evidence="1" key="1">
    <citation type="journal article" date="2020" name="Stud. Mycol.">
        <title>101 Dothideomycetes genomes: a test case for predicting lifestyles and emergence of pathogens.</title>
        <authorList>
            <person name="Haridas S."/>
            <person name="Albert R."/>
            <person name="Binder M."/>
            <person name="Bloem J."/>
            <person name="Labutti K."/>
            <person name="Salamov A."/>
            <person name="Andreopoulos B."/>
            <person name="Baker S."/>
            <person name="Barry K."/>
            <person name="Bills G."/>
            <person name="Bluhm B."/>
            <person name="Cannon C."/>
            <person name="Castanera R."/>
            <person name="Culley D."/>
            <person name="Daum C."/>
            <person name="Ezra D."/>
            <person name="Gonzalez J."/>
            <person name="Henrissat B."/>
            <person name="Kuo A."/>
            <person name="Liang C."/>
            <person name="Lipzen A."/>
            <person name="Lutzoni F."/>
            <person name="Magnuson J."/>
            <person name="Mondo S."/>
            <person name="Nolan M."/>
            <person name="Ohm R."/>
            <person name="Pangilinan J."/>
            <person name="Park H.-J."/>
            <person name="Ramirez L."/>
            <person name="Alfaro M."/>
            <person name="Sun H."/>
            <person name="Tritt A."/>
            <person name="Yoshinaga Y."/>
            <person name="Zwiers L.-H."/>
            <person name="Turgeon B."/>
            <person name="Goodwin S."/>
            <person name="Spatafora J."/>
            <person name="Crous P."/>
            <person name="Grigoriev I."/>
        </authorList>
    </citation>
    <scope>NUCLEOTIDE SEQUENCE</scope>
    <source>
        <strain evidence="1">CBS 525.71</strain>
    </source>
</reference>
<name>A0ACB6RQF7_9PLEO</name>
<protein>
    <submittedName>
        <fullName evidence="1">Uncharacterized protein</fullName>
    </submittedName>
</protein>
<dbReference type="EMBL" id="MU006732">
    <property type="protein sequence ID" value="KAF2624200.1"/>
    <property type="molecule type" value="Genomic_DNA"/>
</dbReference>
<keyword evidence="2" id="KW-1185">Reference proteome</keyword>
<evidence type="ECO:0000313" key="2">
    <source>
        <dbReference type="Proteomes" id="UP000799754"/>
    </source>
</evidence>
<dbReference type="Proteomes" id="UP000799754">
    <property type="component" value="Unassembled WGS sequence"/>
</dbReference>
<organism evidence="1 2">
    <name type="scientific">Macroventuria anomochaeta</name>
    <dbReference type="NCBI Taxonomy" id="301207"/>
    <lineage>
        <taxon>Eukaryota</taxon>
        <taxon>Fungi</taxon>
        <taxon>Dikarya</taxon>
        <taxon>Ascomycota</taxon>
        <taxon>Pezizomycotina</taxon>
        <taxon>Dothideomycetes</taxon>
        <taxon>Pleosporomycetidae</taxon>
        <taxon>Pleosporales</taxon>
        <taxon>Pleosporineae</taxon>
        <taxon>Didymellaceae</taxon>
        <taxon>Macroventuria</taxon>
    </lineage>
</organism>